<dbReference type="InterPro" id="IPR005000">
    <property type="entry name" value="Aldolase/citrate-lyase_domain"/>
</dbReference>
<dbReference type="Proteomes" id="UP000663846">
    <property type="component" value="Unassembled WGS sequence"/>
</dbReference>
<evidence type="ECO:0000256" key="1">
    <source>
        <dbReference type="ARBA" id="ARBA00001946"/>
    </source>
</evidence>
<comment type="caution">
    <text evidence="7">The sequence shown here is derived from an EMBL/GenBank/DDBJ whole genome shotgun (WGS) entry which is preliminary data.</text>
</comment>
<dbReference type="InterPro" id="IPR015813">
    <property type="entry name" value="Pyrv/PenolPyrv_kinase-like_dom"/>
</dbReference>
<dbReference type="Pfam" id="PF03328">
    <property type="entry name" value="HpcH_HpaI"/>
    <property type="match status" value="1"/>
</dbReference>
<keyword evidence="2 5" id="KW-0479">Metal-binding</keyword>
<dbReference type="Gene3D" id="3.20.20.60">
    <property type="entry name" value="Phosphoenolpyruvate-binding domains"/>
    <property type="match status" value="1"/>
</dbReference>
<reference evidence="7" key="1">
    <citation type="submission" date="2021-01" db="EMBL/GenBank/DDBJ databases">
        <authorList>
            <person name="Kaushik A."/>
        </authorList>
    </citation>
    <scope>NUCLEOTIDE SEQUENCE</scope>
    <source>
        <strain evidence="7">AG1-1C</strain>
    </source>
</reference>
<evidence type="ECO:0000256" key="2">
    <source>
        <dbReference type="ARBA" id="ARBA00022723"/>
    </source>
</evidence>
<evidence type="ECO:0000256" key="5">
    <source>
        <dbReference type="PIRSR" id="PIRSR015582-2"/>
    </source>
</evidence>
<protein>
    <recommendedName>
        <fullName evidence="6">HpcH/HpaI aldolase/citrate lyase domain-containing protein</fullName>
    </recommendedName>
</protein>
<name>A0A8H3AGM0_9AGAM</name>
<evidence type="ECO:0000313" key="7">
    <source>
        <dbReference type="EMBL" id="CAE6428471.1"/>
    </source>
</evidence>
<dbReference type="GO" id="GO:0006107">
    <property type="term" value="P:oxaloacetate metabolic process"/>
    <property type="evidence" value="ECO:0007669"/>
    <property type="project" value="TreeGrafter"/>
</dbReference>
<organism evidence="7 8">
    <name type="scientific">Rhizoctonia solani</name>
    <dbReference type="NCBI Taxonomy" id="456999"/>
    <lineage>
        <taxon>Eukaryota</taxon>
        <taxon>Fungi</taxon>
        <taxon>Dikarya</taxon>
        <taxon>Basidiomycota</taxon>
        <taxon>Agaricomycotina</taxon>
        <taxon>Agaricomycetes</taxon>
        <taxon>Cantharellales</taxon>
        <taxon>Ceratobasidiaceae</taxon>
        <taxon>Rhizoctonia</taxon>
    </lineage>
</organism>
<dbReference type="PIRSF" id="PIRSF015582">
    <property type="entry name" value="Cit_lyase_B"/>
    <property type="match status" value="1"/>
</dbReference>
<feature type="binding site" evidence="4">
    <location>
        <position position="149"/>
    </location>
    <ligand>
        <name>substrate</name>
    </ligand>
</feature>
<accession>A0A8H3AGM0</accession>
<sequence>MLAQLSTFRRGVDNRYYSVSTHANPRAKLQRSLLYVPSSNDRMLQKSLSSPSDALIYDLEDSVAPNEKERARSALLGFLQSQPAEHASRTFVRLNAIDTPQFVDDITTLLKWEHLQGIVMPKIHSAGYLDKVASYVPEGRPLSIIASIESARGLWDAGHIAGWRAGQGAGNKVTVSSLLASTPKTNLAHVLTDPFRPFAAEDYCADTHIIRTKTRQELLYPRSQMATAAKAFGIQCIDMVCVNYQDTPVLRDECEEARRLGYDGKQAIHPSQVEIIQWTFVPTEKELTRAAKIVSQMAHSHASSTGAFGLDSGSGDVEMIDAPMLKQAEATIAKAKAAGLKIPDV</sequence>
<proteinExistence type="predicted"/>
<feature type="binding site" evidence="5">
    <location>
        <position position="149"/>
    </location>
    <ligand>
        <name>Mg(2+)</name>
        <dbReference type="ChEBI" id="CHEBI:18420"/>
    </ligand>
</feature>
<dbReference type="InterPro" id="IPR011206">
    <property type="entry name" value="Citrate_lyase_beta/mcl1/mcl2"/>
</dbReference>
<keyword evidence="3 5" id="KW-0460">Magnesium</keyword>
<dbReference type="SUPFAM" id="SSF51621">
    <property type="entry name" value="Phosphoenolpyruvate/pyruvate domain"/>
    <property type="match status" value="1"/>
</dbReference>
<gene>
    <name evidence="7" type="ORF">RDB_LOCUS103106</name>
</gene>
<dbReference type="GO" id="GO:0003824">
    <property type="term" value="F:catalytic activity"/>
    <property type="evidence" value="ECO:0007669"/>
    <property type="project" value="InterPro"/>
</dbReference>
<feature type="domain" description="HpcH/HpaI aldolase/citrate lyase" evidence="6">
    <location>
        <begin position="31"/>
        <end position="270"/>
    </location>
</feature>
<dbReference type="GO" id="GO:0000287">
    <property type="term" value="F:magnesium ion binding"/>
    <property type="evidence" value="ECO:0007669"/>
    <property type="project" value="TreeGrafter"/>
</dbReference>
<dbReference type="EMBL" id="CAJMWS010000326">
    <property type="protein sequence ID" value="CAE6428471.1"/>
    <property type="molecule type" value="Genomic_DNA"/>
</dbReference>
<comment type="cofactor">
    <cofactor evidence="1">
        <name>Mg(2+)</name>
        <dbReference type="ChEBI" id="CHEBI:18420"/>
    </cofactor>
</comment>
<evidence type="ECO:0000256" key="3">
    <source>
        <dbReference type="ARBA" id="ARBA00022842"/>
    </source>
</evidence>
<dbReference type="PANTHER" id="PTHR32308:SF0">
    <property type="entry name" value="HPCH_HPAI ALDOLASE_CITRATE LYASE DOMAIN-CONTAINING PROTEIN"/>
    <property type="match status" value="1"/>
</dbReference>
<dbReference type="AlphaFoldDB" id="A0A8H3AGM0"/>
<dbReference type="InterPro" id="IPR040442">
    <property type="entry name" value="Pyrv_kinase-like_dom_sf"/>
</dbReference>
<evidence type="ECO:0000256" key="4">
    <source>
        <dbReference type="PIRSR" id="PIRSR015582-1"/>
    </source>
</evidence>
<evidence type="ECO:0000259" key="6">
    <source>
        <dbReference type="Pfam" id="PF03328"/>
    </source>
</evidence>
<evidence type="ECO:0000313" key="8">
    <source>
        <dbReference type="Proteomes" id="UP000663846"/>
    </source>
</evidence>
<feature type="binding site" evidence="4">
    <location>
        <position position="93"/>
    </location>
    <ligand>
        <name>substrate</name>
    </ligand>
</feature>
<dbReference type="PANTHER" id="PTHR32308">
    <property type="entry name" value="LYASE BETA SUBUNIT, PUTATIVE (AFU_ORTHOLOGUE AFUA_4G13030)-RELATED"/>
    <property type="match status" value="1"/>
</dbReference>